<name>A0ABS6ZMT1_9GAMM</name>
<proteinExistence type="predicted"/>
<accession>A0ABS6ZMT1</accession>
<sequence>MLNKTASLLLIPQEQLTLANAHESAELNRYRRLALSFLPQAPQVSRLMASLGLQCEKRMDTLRRIAVRLELEACVDAPPMDSPSFELTHRHMFVADDGMAGQLLDQAIFAAVESKRFFTWLLETNATPELHQAFIDFVTEKEAESRVLLEFREHQWAPIALRHA</sequence>
<comment type="caution">
    <text evidence="1">The sequence shown here is derived from an EMBL/GenBank/DDBJ whole genome shotgun (WGS) entry which is preliminary data.</text>
</comment>
<dbReference type="RefSeq" id="WP_219791461.1">
    <property type="nucleotide sequence ID" value="NZ_JAHYCA010000003.1"/>
</dbReference>
<gene>
    <name evidence="1" type="ORF">KPL81_08525</name>
</gene>
<dbReference type="EMBL" id="JAHYCA010000003">
    <property type="protein sequence ID" value="MBW6391200.1"/>
    <property type="molecule type" value="Genomic_DNA"/>
</dbReference>
<keyword evidence="2" id="KW-1185">Reference proteome</keyword>
<organism evidence="1 2">
    <name type="scientific">Billgrantia antri</name>
    <dbReference type="NCBI Taxonomy" id="2846777"/>
    <lineage>
        <taxon>Bacteria</taxon>
        <taxon>Pseudomonadati</taxon>
        <taxon>Pseudomonadota</taxon>
        <taxon>Gammaproteobacteria</taxon>
        <taxon>Oceanospirillales</taxon>
        <taxon>Halomonadaceae</taxon>
        <taxon>Billgrantia</taxon>
    </lineage>
</organism>
<evidence type="ECO:0000313" key="2">
    <source>
        <dbReference type="Proteomes" id="UP000769617"/>
    </source>
</evidence>
<reference evidence="1 2" key="1">
    <citation type="submission" date="2021-07" db="EMBL/GenBank/DDBJ databases">
        <authorList>
            <person name="So Y."/>
        </authorList>
    </citation>
    <scope>NUCLEOTIDE SEQUENCE [LARGE SCALE GENOMIC DNA]</scope>
    <source>
        <strain evidence="1 2">Y3S6</strain>
    </source>
</reference>
<dbReference type="Proteomes" id="UP000769617">
    <property type="component" value="Unassembled WGS sequence"/>
</dbReference>
<evidence type="ECO:0000313" key="1">
    <source>
        <dbReference type="EMBL" id="MBW6391200.1"/>
    </source>
</evidence>
<protein>
    <submittedName>
        <fullName evidence="1">Uncharacterized protein</fullName>
    </submittedName>
</protein>